<dbReference type="Proteomes" id="UP000578030">
    <property type="component" value="Unassembled WGS sequence"/>
</dbReference>
<dbReference type="PANTHER" id="PTHR38592">
    <property type="entry name" value="BLL4819 PROTEIN"/>
    <property type="match status" value="1"/>
</dbReference>
<evidence type="ECO:0000256" key="2">
    <source>
        <dbReference type="SAM" id="Phobius"/>
    </source>
</evidence>
<dbReference type="AlphaFoldDB" id="A0A7W4K979"/>
<name>A0A7W4K979_9PROT</name>
<evidence type="ECO:0000313" key="3">
    <source>
        <dbReference type="EMBL" id="MBB2202668.1"/>
    </source>
</evidence>
<keyword evidence="2" id="KW-0812">Transmembrane</keyword>
<evidence type="ECO:0000313" key="4">
    <source>
        <dbReference type="Proteomes" id="UP000578030"/>
    </source>
</evidence>
<organism evidence="3 4">
    <name type="scientific">Gluconacetobacter tumulisoli</name>
    <dbReference type="NCBI Taxonomy" id="1286189"/>
    <lineage>
        <taxon>Bacteria</taxon>
        <taxon>Pseudomonadati</taxon>
        <taxon>Pseudomonadota</taxon>
        <taxon>Alphaproteobacteria</taxon>
        <taxon>Acetobacterales</taxon>
        <taxon>Acetobacteraceae</taxon>
        <taxon>Gluconacetobacter</taxon>
    </lineage>
</organism>
<comment type="caution">
    <text evidence="3">The sequence shown here is derived from an EMBL/GenBank/DDBJ whole genome shotgun (WGS) entry which is preliminary data.</text>
</comment>
<feature type="transmembrane region" description="Helical" evidence="2">
    <location>
        <begin position="98"/>
        <end position="119"/>
    </location>
</feature>
<protein>
    <submittedName>
        <fullName evidence="3">OpgC domain-containing protein</fullName>
    </submittedName>
</protein>
<dbReference type="EMBL" id="JABEQM010000012">
    <property type="protein sequence ID" value="MBB2202668.1"/>
    <property type="molecule type" value="Genomic_DNA"/>
</dbReference>
<keyword evidence="2" id="KW-1133">Transmembrane helix</keyword>
<dbReference type="InterPro" id="IPR014550">
    <property type="entry name" value="UCP028704_OpgC"/>
</dbReference>
<dbReference type="RefSeq" id="WP_182960254.1">
    <property type="nucleotide sequence ID" value="NZ_JABEQM010000012.1"/>
</dbReference>
<feature type="region of interest" description="Disordered" evidence="1">
    <location>
        <begin position="378"/>
        <end position="416"/>
    </location>
</feature>
<evidence type="ECO:0000256" key="1">
    <source>
        <dbReference type="SAM" id="MobiDB-lite"/>
    </source>
</evidence>
<feature type="transmembrane region" description="Helical" evidence="2">
    <location>
        <begin position="56"/>
        <end position="77"/>
    </location>
</feature>
<keyword evidence="2" id="KW-0472">Membrane</keyword>
<feature type="compositionally biased region" description="Basic and acidic residues" evidence="1">
    <location>
        <begin position="378"/>
        <end position="393"/>
    </location>
</feature>
<accession>A0A7W4K979</accession>
<dbReference type="PANTHER" id="PTHR38592:SF3">
    <property type="entry name" value="BLL4819 PROTEIN"/>
    <property type="match status" value="1"/>
</dbReference>
<dbReference type="Pfam" id="PF10129">
    <property type="entry name" value="OpgC_C"/>
    <property type="match status" value="1"/>
</dbReference>
<proteinExistence type="predicted"/>
<feature type="transmembrane region" description="Helical" evidence="2">
    <location>
        <begin position="345"/>
        <end position="367"/>
    </location>
</feature>
<reference evidence="3 4" key="1">
    <citation type="submission" date="2020-04" db="EMBL/GenBank/DDBJ databases">
        <title>Description of novel Gluconacetobacter.</title>
        <authorList>
            <person name="Sombolestani A."/>
        </authorList>
    </citation>
    <scope>NUCLEOTIDE SEQUENCE [LARGE SCALE GENOMIC DNA]</scope>
    <source>
        <strain evidence="3 4">LMG 27802</strain>
    </source>
</reference>
<feature type="transmembrane region" description="Helical" evidence="2">
    <location>
        <begin position="241"/>
        <end position="260"/>
    </location>
</feature>
<dbReference type="PIRSF" id="PIRSF028704">
    <property type="entry name" value="UPC028704"/>
    <property type="match status" value="1"/>
</dbReference>
<gene>
    <name evidence="3" type="ORF">HLH28_14005</name>
</gene>
<feature type="region of interest" description="Disordered" evidence="1">
    <location>
        <begin position="1"/>
        <end position="22"/>
    </location>
</feature>
<sequence>MTSSASRSPGDPVAAPARPAGTRDHRVDALRGVALLMMFVDHIPQNVLNRFTLRNVGFADAAEIFVLLAGYASWLAYGRNFDRVGLRAGIGRVLRRCARLYVFQAVMVVVTTATIRQWRHFWPVPVDFLEPELAHGLSSFWRVMFLDALPSNLNILPLYIVLLLCFPLIYLLIRWGLVPTLVLSGGLWVLINVDPTINFPNWLDPDGWYFDPLAWQFLFTLGACGAVLAGRHGGCLPRVGWLRLLCCAYLAVSALEAFPWSQWGLPDLRPFALAAPDKSVLAPLRLLDVMSIFYLVQSSVAARRGAEGRLGQVMALFGRHSLEVFSVGTVIDLYARLVFTTFGDGWGLQIAVNVIGFAVLWGLATVLDRRRVRQKEAAARAKQAATERLRDSQRPGAHGGPSVSSPPTPAVLEKAH</sequence>
<keyword evidence="4" id="KW-1185">Reference proteome</keyword>
<feature type="transmembrane region" description="Helical" evidence="2">
    <location>
        <begin position="213"/>
        <end position="229"/>
    </location>
</feature>
<feature type="transmembrane region" description="Helical" evidence="2">
    <location>
        <begin position="172"/>
        <end position="193"/>
    </location>
</feature>